<evidence type="ECO:0000256" key="1">
    <source>
        <dbReference type="ARBA" id="ARBA00022679"/>
    </source>
</evidence>
<name>A0AAE2W2N4_9RHOB</name>
<feature type="compositionally biased region" description="Polar residues" evidence="5">
    <location>
        <begin position="50"/>
        <end position="61"/>
    </location>
</feature>
<dbReference type="Proteomes" id="UP000732193">
    <property type="component" value="Unassembled WGS sequence"/>
</dbReference>
<organism evidence="7 8">
    <name type="scientific">Sulfitobacter geojensis</name>
    <dbReference type="NCBI Taxonomy" id="1342299"/>
    <lineage>
        <taxon>Bacteria</taxon>
        <taxon>Pseudomonadati</taxon>
        <taxon>Pseudomonadota</taxon>
        <taxon>Alphaproteobacteria</taxon>
        <taxon>Rhodobacterales</taxon>
        <taxon>Roseobacteraceae</taxon>
        <taxon>Sulfitobacter</taxon>
    </lineage>
</organism>
<evidence type="ECO:0000256" key="3">
    <source>
        <dbReference type="ARBA" id="ARBA00022777"/>
    </source>
</evidence>
<dbReference type="CDD" id="cd14014">
    <property type="entry name" value="STKc_PknB_like"/>
    <property type="match status" value="1"/>
</dbReference>
<dbReference type="RefSeq" id="WP_203243322.1">
    <property type="nucleotide sequence ID" value="NZ_JAFBRH010000007.1"/>
</dbReference>
<accession>A0AAE2W2N4</accession>
<protein>
    <submittedName>
        <fullName evidence="7">Serine/threonine protein kinase</fullName>
    </submittedName>
</protein>
<dbReference type="GO" id="GO:0005524">
    <property type="term" value="F:ATP binding"/>
    <property type="evidence" value="ECO:0007669"/>
    <property type="project" value="UniProtKB-KW"/>
</dbReference>
<dbReference type="Pfam" id="PF00069">
    <property type="entry name" value="Pkinase"/>
    <property type="match status" value="1"/>
</dbReference>
<keyword evidence="8" id="KW-1185">Reference proteome</keyword>
<dbReference type="InterPro" id="IPR000719">
    <property type="entry name" value="Prot_kinase_dom"/>
</dbReference>
<reference evidence="7 8" key="1">
    <citation type="submission" date="2021-01" db="EMBL/GenBank/DDBJ databases">
        <title>Diatom-associated Roseobacters Show Island Model of Population Structure.</title>
        <authorList>
            <person name="Qu L."/>
            <person name="Feng X."/>
            <person name="Chen Y."/>
            <person name="Li L."/>
            <person name="Wang X."/>
            <person name="Hu Z."/>
            <person name="Wang H."/>
            <person name="Luo H."/>
        </authorList>
    </citation>
    <scope>NUCLEOTIDE SEQUENCE [LARGE SCALE GENOMIC DNA]</scope>
    <source>
        <strain evidence="7 8">TR60-84</strain>
    </source>
</reference>
<evidence type="ECO:0000256" key="4">
    <source>
        <dbReference type="ARBA" id="ARBA00022840"/>
    </source>
</evidence>
<feature type="region of interest" description="Disordered" evidence="5">
    <location>
        <begin position="1"/>
        <end position="92"/>
    </location>
</feature>
<evidence type="ECO:0000313" key="7">
    <source>
        <dbReference type="EMBL" id="MBM1715547.1"/>
    </source>
</evidence>
<proteinExistence type="predicted"/>
<keyword evidence="4" id="KW-0067">ATP-binding</keyword>
<dbReference type="PROSITE" id="PS00109">
    <property type="entry name" value="PROTEIN_KINASE_TYR"/>
    <property type="match status" value="1"/>
</dbReference>
<dbReference type="PROSITE" id="PS50011">
    <property type="entry name" value="PROTEIN_KINASE_DOM"/>
    <property type="match status" value="1"/>
</dbReference>
<dbReference type="Gene3D" id="1.10.510.10">
    <property type="entry name" value="Transferase(Phosphotransferase) domain 1"/>
    <property type="match status" value="1"/>
</dbReference>
<dbReference type="PANTHER" id="PTHR43289">
    <property type="entry name" value="MITOGEN-ACTIVATED PROTEIN KINASE KINASE KINASE 20-RELATED"/>
    <property type="match status" value="1"/>
</dbReference>
<dbReference type="EMBL" id="JAFBRM010000007">
    <property type="protein sequence ID" value="MBM1715547.1"/>
    <property type="molecule type" value="Genomic_DNA"/>
</dbReference>
<dbReference type="InterPro" id="IPR008266">
    <property type="entry name" value="Tyr_kinase_AS"/>
</dbReference>
<feature type="compositionally biased region" description="Pro residues" evidence="5">
    <location>
        <begin position="75"/>
        <end position="85"/>
    </location>
</feature>
<gene>
    <name evidence="7" type="ORF">JQV55_18405</name>
</gene>
<dbReference type="Gene3D" id="3.30.200.20">
    <property type="entry name" value="Phosphorylase Kinase, domain 1"/>
    <property type="match status" value="1"/>
</dbReference>
<dbReference type="InterPro" id="IPR011009">
    <property type="entry name" value="Kinase-like_dom_sf"/>
</dbReference>
<dbReference type="PANTHER" id="PTHR43289:SF34">
    <property type="entry name" value="SERINE_THREONINE-PROTEIN KINASE YBDM-RELATED"/>
    <property type="match status" value="1"/>
</dbReference>
<dbReference type="SUPFAM" id="SSF56112">
    <property type="entry name" value="Protein kinase-like (PK-like)"/>
    <property type="match status" value="1"/>
</dbReference>
<keyword evidence="3 7" id="KW-0418">Kinase</keyword>
<comment type="caution">
    <text evidence="7">The sequence shown here is derived from an EMBL/GenBank/DDBJ whole genome shotgun (WGS) entry which is preliminary data.</text>
</comment>
<sequence length="687" mass="72581">MSGKDNSKGNQSVPPVSDDDDDDKTRIVSRPPVEPADEDAERTQFEAHPSANTPDPKNAPSQDEADQPSADLTPLDPPVGAPPVRPQSTALGIGTTINNNYRIEQVLKSGGMGAVYRGVEIGTGDPVAIKAILPELAEDEKAGLMFKREARTLRQLAHEAIVRYYNYVHDRDLDQYFLVMEFIEGIPLSDHIKEFGALPVPAVMTLLKRLSSGLSKAHAQGVTHRDLSPDNVMLPGGDVSQARLIDFGIAKSTVVTEGTTHGQFAGKYKYVAPEQLGGGEVSSPADIYGLALLTAAAAIGTPLDMGSSIVVAVQSRLSIPDLSAVPMALRPILSHMLEPDETRRPASMDLVGQMVDHPELIPAAYREGMAFYPSEATTGQFTAPPHGLQIPTTAMTQRSVYPSTITPQTMGPATLPEQEPESRGGNKALGLLVGSFVVISAAVGFGAWQMGMFGEAPPPLASGIDLGTQTAGMPARRADTRAGFLAEFDAGRCTLLTRVPAGRNAGMVEVFSQTGEELAGLPVAYEEKFGARPAILPRQITADQCAALEFTHALQGRGREAPRIEMTKDEMVSGQAMTVRIGDIGRQSVWAALITPSGAIFNLTERLSDPVGGQRSLNFGLTLAKGSEAVPQLVLIVASDSPLARTATAGDGIPAAELLALVLEEISGRKGAASASLGYVKLLPPEG</sequence>
<keyword evidence="2" id="KW-0547">Nucleotide-binding</keyword>
<evidence type="ECO:0000256" key="2">
    <source>
        <dbReference type="ARBA" id="ARBA00022741"/>
    </source>
</evidence>
<feature type="domain" description="Protein kinase" evidence="6">
    <location>
        <begin position="101"/>
        <end position="360"/>
    </location>
</feature>
<dbReference type="AlphaFoldDB" id="A0AAE2W2N4"/>
<dbReference type="GO" id="GO:0004674">
    <property type="term" value="F:protein serine/threonine kinase activity"/>
    <property type="evidence" value="ECO:0007669"/>
    <property type="project" value="UniProtKB-KW"/>
</dbReference>
<evidence type="ECO:0000259" key="6">
    <source>
        <dbReference type="PROSITE" id="PS50011"/>
    </source>
</evidence>
<evidence type="ECO:0000256" key="5">
    <source>
        <dbReference type="SAM" id="MobiDB-lite"/>
    </source>
</evidence>
<keyword evidence="7" id="KW-0723">Serine/threonine-protein kinase</keyword>
<keyword evidence="1" id="KW-0808">Transferase</keyword>
<evidence type="ECO:0000313" key="8">
    <source>
        <dbReference type="Proteomes" id="UP000732193"/>
    </source>
</evidence>